<name>A0A485LP72_9STRA</name>
<evidence type="ECO:0000313" key="4">
    <source>
        <dbReference type="Proteomes" id="UP000332933"/>
    </source>
</evidence>
<evidence type="ECO:0000256" key="1">
    <source>
        <dbReference type="SAM" id="MobiDB-lite"/>
    </source>
</evidence>
<proteinExistence type="predicted"/>
<reference evidence="2" key="2">
    <citation type="submission" date="2019-06" db="EMBL/GenBank/DDBJ databases">
        <title>Genomics analysis of Aphanomyces spp. identifies a new class of oomycete effector associated with host adaptation.</title>
        <authorList>
            <person name="Gaulin E."/>
        </authorList>
    </citation>
    <scope>NUCLEOTIDE SEQUENCE</scope>
    <source>
        <strain evidence="2">CBS 578.67</strain>
    </source>
</reference>
<keyword evidence="4" id="KW-1185">Reference proteome</keyword>
<reference evidence="3 4" key="1">
    <citation type="submission" date="2019-03" db="EMBL/GenBank/DDBJ databases">
        <authorList>
            <person name="Gaulin E."/>
            <person name="Dumas B."/>
        </authorList>
    </citation>
    <scope>NUCLEOTIDE SEQUENCE [LARGE SCALE GENOMIC DNA]</scope>
    <source>
        <strain evidence="3">CBS 568.67</strain>
    </source>
</reference>
<dbReference type="Proteomes" id="UP000332933">
    <property type="component" value="Unassembled WGS sequence"/>
</dbReference>
<gene>
    <name evidence="3" type="primary">Aste57867_23290</name>
    <name evidence="2" type="ORF">As57867_023219</name>
    <name evidence="3" type="ORF">ASTE57867_23290</name>
</gene>
<protein>
    <submittedName>
        <fullName evidence="3">Aste57867_23290 protein</fullName>
    </submittedName>
</protein>
<accession>A0A485LP72</accession>
<feature type="region of interest" description="Disordered" evidence="1">
    <location>
        <begin position="166"/>
        <end position="220"/>
    </location>
</feature>
<evidence type="ECO:0000313" key="2">
    <source>
        <dbReference type="EMBL" id="KAF0684775.1"/>
    </source>
</evidence>
<feature type="compositionally biased region" description="Basic residues" evidence="1">
    <location>
        <begin position="201"/>
        <end position="213"/>
    </location>
</feature>
<dbReference type="OrthoDB" id="10563542at2759"/>
<dbReference type="AlphaFoldDB" id="A0A485LP72"/>
<dbReference type="EMBL" id="VJMH01007246">
    <property type="protein sequence ID" value="KAF0684775.1"/>
    <property type="molecule type" value="Genomic_DNA"/>
</dbReference>
<dbReference type="EMBL" id="CAADRA010007272">
    <property type="protein sequence ID" value="VFT99935.1"/>
    <property type="molecule type" value="Genomic_DNA"/>
</dbReference>
<feature type="compositionally biased region" description="Low complexity" evidence="1">
    <location>
        <begin position="183"/>
        <end position="200"/>
    </location>
</feature>
<evidence type="ECO:0000313" key="3">
    <source>
        <dbReference type="EMBL" id="VFT99935.1"/>
    </source>
</evidence>
<sequence length="220" mass="23938">MSAFNGWKPSCAVHVPEELIPEAMEFEENLRKYGVSTSALYDARMASYEAEFGPEKKEVRRPAPPLPKLDIAAMRAMVDPFAYLYCSPADGMSHLSTNSYDSVVYSPVGMAPLSGVYDDEFDELDLVTPTVSASDANESCCNDPHMNLHTGLSSVMDVLCVSPQMKRVKKTPQSKTKATPKRSSGSSFTTGGESSFGSPLAKKKPSGGKKRKAVVQLRRD</sequence>
<organism evidence="3 4">
    <name type="scientific">Aphanomyces stellatus</name>
    <dbReference type="NCBI Taxonomy" id="120398"/>
    <lineage>
        <taxon>Eukaryota</taxon>
        <taxon>Sar</taxon>
        <taxon>Stramenopiles</taxon>
        <taxon>Oomycota</taxon>
        <taxon>Saprolegniomycetes</taxon>
        <taxon>Saprolegniales</taxon>
        <taxon>Verrucalvaceae</taxon>
        <taxon>Aphanomyces</taxon>
    </lineage>
</organism>